<proteinExistence type="predicted"/>
<evidence type="ECO:0000313" key="2">
    <source>
        <dbReference type="EMBL" id="NYI87900.1"/>
    </source>
</evidence>
<reference evidence="2 3" key="1">
    <citation type="submission" date="2020-07" db="EMBL/GenBank/DDBJ databases">
        <title>Sequencing the genomes of 1000 actinobacteria strains.</title>
        <authorList>
            <person name="Klenk H.-P."/>
        </authorList>
    </citation>
    <scope>NUCLEOTIDE SEQUENCE [LARGE SCALE GENOMIC DNA]</scope>
    <source>
        <strain evidence="2 3">DSM 104006</strain>
    </source>
</reference>
<dbReference type="InterPro" id="IPR029058">
    <property type="entry name" value="AB_hydrolase_fold"/>
</dbReference>
<dbReference type="InterPro" id="IPR050266">
    <property type="entry name" value="AB_hydrolase_sf"/>
</dbReference>
<organism evidence="2 3">
    <name type="scientific">Amycolatopsis endophytica</name>
    <dbReference type="NCBI Taxonomy" id="860233"/>
    <lineage>
        <taxon>Bacteria</taxon>
        <taxon>Bacillati</taxon>
        <taxon>Actinomycetota</taxon>
        <taxon>Actinomycetes</taxon>
        <taxon>Pseudonocardiales</taxon>
        <taxon>Pseudonocardiaceae</taxon>
        <taxon>Amycolatopsis</taxon>
    </lineage>
</organism>
<accession>A0A853AYW4</accession>
<feature type="domain" description="AB hydrolase-1" evidence="1">
    <location>
        <begin position="30"/>
        <end position="270"/>
    </location>
</feature>
<sequence length="288" mass="31958">MTRSPALGQEKHVALRHGDVRYFDRGEGRPVVFIHGVLVNANLWRHVTPDVADAGFRCLTLDLPLGAHETALHPDADLTPTGLADLIADFLDALDLRGVVLVANDTGGALTQIMLSRRPERVERVVLTPSDSFDYFFPPAFRPLTLLAQIPGSMRPLAAFLQVRALHRTPLVFGGLTKYPIPRAIVDSYTAPAHRQPGIRRDLRKVLRAVHSRYTLEAAEKLRAFDKPVLLVWADEDRTFPLRLGRRLAALLPDARLVQVADSYAFVPEDQPAVLVRHILAFVGVMAD</sequence>
<comment type="caution">
    <text evidence="2">The sequence shown here is derived from an EMBL/GenBank/DDBJ whole genome shotgun (WGS) entry which is preliminary data.</text>
</comment>
<gene>
    <name evidence="2" type="ORF">HNR02_001223</name>
</gene>
<dbReference type="Proteomes" id="UP000549616">
    <property type="component" value="Unassembled WGS sequence"/>
</dbReference>
<dbReference type="InterPro" id="IPR000073">
    <property type="entry name" value="AB_hydrolase_1"/>
</dbReference>
<keyword evidence="3" id="KW-1185">Reference proteome</keyword>
<dbReference type="RefSeq" id="WP_179772220.1">
    <property type="nucleotide sequence ID" value="NZ_JACCFK010000001.1"/>
</dbReference>
<evidence type="ECO:0000313" key="3">
    <source>
        <dbReference type="Proteomes" id="UP000549616"/>
    </source>
</evidence>
<dbReference type="GO" id="GO:0003824">
    <property type="term" value="F:catalytic activity"/>
    <property type="evidence" value="ECO:0007669"/>
    <property type="project" value="UniProtKB-ARBA"/>
</dbReference>
<name>A0A853AYW4_9PSEU</name>
<dbReference type="PANTHER" id="PTHR43798">
    <property type="entry name" value="MONOACYLGLYCEROL LIPASE"/>
    <property type="match status" value="1"/>
</dbReference>
<dbReference type="Gene3D" id="3.40.50.1820">
    <property type="entry name" value="alpha/beta hydrolase"/>
    <property type="match status" value="1"/>
</dbReference>
<protein>
    <submittedName>
        <fullName evidence="2">Pimeloyl-ACP methyl ester carboxylesterase</fullName>
    </submittedName>
</protein>
<dbReference type="AlphaFoldDB" id="A0A853AYW4"/>
<dbReference type="SUPFAM" id="SSF53474">
    <property type="entry name" value="alpha/beta-Hydrolases"/>
    <property type="match status" value="1"/>
</dbReference>
<dbReference type="Pfam" id="PF00561">
    <property type="entry name" value="Abhydrolase_1"/>
    <property type="match status" value="1"/>
</dbReference>
<dbReference type="PRINTS" id="PR00111">
    <property type="entry name" value="ABHYDROLASE"/>
</dbReference>
<evidence type="ECO:0000259" key="1">
    <source>
        <dbReference type="Pfam" id="PF00561"/>
    </source>
</evidence>
<dbReference type="EMBL" id="JACCFK010000001">
    <property type="protein sequence ID" value="NYI87900.1"/>
    <property type="molecule type" value="Genomic_DNA"/>
</dbReference>